<keyword evidence="7" id="KW-1185">Reference proteome</keyword>
<dbReference type="Proteomes" id="UP000477386">
    <property type="component" value="Unassembled WGS sequence"/>
</dbReference>
<evidence type="ECO:0000256" key="4">
    <source>
        <dbReference type="ARBA" id="ARBA00022801"/>
    </source>
</evidence>
<keyword evidence="6" id="KW-0808">Transferase</keyword>
<proteinExistence type="inferred from homology"/>
<reference evidence="6 7" key="1">
    <citation type="submission" date="2020-02" db="EMBL/GenBank/DDBJ databases">
        <title>Draft genome sequence of two Spirosoma agri KCTC 52727 and Spirosoma terrae KCTC 52035.</title>
        <authorList>
            <person name="Rojas J."/>
            <person name="Ambika Manirajan B."/>
            <person name="Ratering S."/>
            <person name="Suarez C."/>
            <person name="Schnell S."/>
        </authorList>
    </citation>
    <scope>NUCLEOTIDE SEQUENCE [LARGE SCALE GENOMIC DNA]</scope>
    <source>
        <strain evidence="6 7">KCTC 52727</strain>
    </source>
</reference>
<dbReference type="SUPFAM" id="SSF55909">
    <property type="entry name" value="Pentein"/>
    <property type="match status" value="1"/>
</dbReference>
<sequence length="501" mass="56948">MKNQTDNAVAERIKTQNAGHSLPPQRIAISSEIGTLKRLLIHSPDRGLGKVVPSKAQDWLFEDIVHLDMMRRDEYDYYVKILLYFLDPDKIKGKVADLGPHADRSFFKPDHADYFKSDNVIDIQRLLADILADESIRTRLIAAICGIERTSFRTQQQLNEYDPAELAKIMISGTLPDLTMLFAPLPNFIFTRDIGIVINDHILLNKPAKLARTREALLAQYIFFNHPLFADYQDKIIEIPDNEHAFLLPDADINRDVTRSTLEGGDVMMIAKRHLLIGVSERTTLYAAQQVMRLVFDKNLVDTVTVLKIPKKRDYMHIDTVFTQVKRNVWVLLGTLARTGDEARKRDVIHFFAPKDVSEDLKILQFIKGLEHKPIEIENLEDLLTDISKNDLGATEPVRFIYSGNNEFPFGAREQWTDSCNLLALKDGVVIGYDRNEKTAEAFREAGFEVIGAANLLDRFERGESSPETIENTFIMLPSAELSRARGGSHCMSLPLLRDDV</sequence>
<dbReference type="RefSeq" id="WP_164035584.1">
    <property type="nucleotide sequence ID" value="NZ_JAAGNZ010000001.1"/>
</dbReference>
<evidence type="ECO:0000256" key="2">
    <source>
        <dbReference type="ARBA" id="ARBA00010206"/>
    </source>
</evidence>
<comment type="pathway">
    <text evidence="1">Amino-acid degradation; L-arginine degradation via ADI pathway; carbamoyl phosphate from L-arginine: step 1/2.</text>
</comment>
<protein>
    <recommendedName>
        <fullName evidence="3">arginine deiminase</fullName>
        <ecNumber evidence="3">3.5.3.6</ecNumber>
    </recommendedName>
</protein>
<keyword evidence="4" id="KW-0378">Hydrolase</keyword>
<comment type="catalytic activity">
    <reaction evidence="5">
        <text>L-arginine + H2O = L-citrulline + NH4(+)</text>
        <dbReference type="Rhea" id="RHEA:19597"/>
        <dbReference type="ChEBI" id="CHEBI:15377"/>
        <dbReference type="ChEBI" id="CHEBI:28938"/>
        <dbReference type="ChEBI" id="CHEBI:32682"/>
        <dbReference type="ChEBI" id="CHEBI:57743"/>
        <dbReference type="EC" id="3.5.3.6"/>
    </reaction>
</comment>
<organism evidence="6 7">
    <name type="scientific">Spirosoma agri</name>
    <dbReference type="NCBI Taxonomy" id="1987381"/>
    <lineage>
        <taxon>Bacteria</taxon>
        <taxon>Pseudomonadati</taxon>
        <taxon>Bacteroidota</taxon>
        <taxon>Cytophagia</taxon>
        <taxon>Cytophagales</taxon>
        <taxon>Cytophagaceae</taxon>
        <taxon>Spirosoma</taxon>
    </lineage>
</organism>
<dbReference type="Gene3D" id="3.75.10.10">
    <property type="entry name" value="L-arginine/glycine Amidinotransferase, Chain A"/>
    <property type="match status" value="1"/>
</dbReference>
<dbReference type="GO" id="GO:0016990">
    <property type="term" value="F:arginine deiminase activity"/>
    <property type="evidence" value="ECO:0007669"/>
    <property type="project" value="UniProtKB-EC"/>
</dbReference>
<dbReference type="EC" id="3.5.3.6" evidence="3"/>
<dbReference type="Pfam" id="PF02274">
    <property type="entry name" value="ADI"/>
    <property type="match status" value="1"/>
</dbReference>
<evidence type="ECO:0000256" key="1">
    <source>
        <dbReference type="ARBA" id="ARBA00005213"/>
    </source>
</evidence>
<dbReference type="AlphaFoldDB" id="A0A6M0IEV4"/>
<dbReference type="PANTHER" id="PTHR47271">
    <property type="entry name" value="ARGININE DEIMINASE"/>
    <property type="match status" value="1"/>
</dbReference>
<evidence type="ECO:0000256" key="3">
    <source>
        <dbReference type="ARBA" id="ARBA00012171"/>
    </source>
</evidence>
<accession>A0A6M0IEV4</accession>
<comment type="similarity">
    <text evidence="2">Belongs to the arginine deiminase family.</text>
</comment>
<gene>
    <name evidence="6" type="ORF">GK091_05415</name>
</gene>
<evidence type="ECO:0000256" key="5">
    <source>
        <dbReference type="ARBA" id="ARBA00049429"/>
    </source>
</evidence>
<comment type="caution">
    <text evidence="6">The sequence shown here is derived from an EMBL/GenBank/DDBJ whole genome shotgun (WGS) entry which is preliminary data.</text>
</comment>
<dbReference type="InterPro" id="IPR003876">
    <property type="entry name" value="Arg_deiminase"/>
</dbReference>
<dbReference type="PRINTS" id="PR01466">
    <property type="entry name" value="ARGDEIMINASE"/>
</dbReference>
<dbReference type="PANTHER" id="PTHR47271:SF2">
    <property type="entry name" value="ARGININE DEIMINASE"/>
    <property type="match status" value="1"/>
</dbReference>
<dbReference type="GO" id="GO:0019546">
    <property type="term" value="P:L-arginine deiminase pathway"/>
    <property type="evidence" value="ECO:0007669"/>
    <property type="project" value="TreeGrafter"/>
</dbReference>
<dbReference type="EMBL" id="JAAGNZ010000001">
    <property type="protein sequence ID" value="NEU66312.1"/>
    <property type="molecule type" value="Genomic_DNA"/>
</dbReference>
<dbReference type="GO" id="GO:0016740">
    <property type="term" value="F:transferase activity"/>
    <property type="evidence" value="ECO:0007669"/>
    <property type="project" value="UniProtKB-KW"/>
</dbReference>
<evidence type="ECO:0000313" key="7">
    <source>
        <dbReference type="Proteomes" id="UP000477386"/>
    </source>
</evidence>
<evidence type="ECO:0000313" key="6">
    <source>
        <dbReference type="EMBL" id="NEU66312.1"/>
    </source>
</evidence>
<name>A0A6M0IEV4_9BACT</name>